<evidence type="ECO:0000259" key="2">
    <source>
        <dbReference type="Pfam" id="PF00963"/>
    </source>
</evidence>
<proteinExistence type="predicted"/>
<dbReference type="EMBL" id="BOVJ01000047">
    <property type="protein sequence ID" value="GIQ62893.1"/>
    <property type="molecule type" value="Genomic_DNA"/>
</dbReference>
<dbReference type="CDD" id="cd08547">
    <property type="entry name" value="Type_II_cohesin"/>
    <property type="match status" value="1"/>
</dbReference>
<evidence type="ECO:0000256" key="1">
    <source>
        <dbReference type="SAM" id="SignalP"/>
    </source>
</evidence>
<dbReference type="Proteomes" id="UP000680304">
    <property type="component" value="Unassembled WGS sequence"/>
</dbReference>
<organism evidence="3 4">
    <name type="scientific">Paenibacillus cisolokensis</name>
    <dbReference type="NCBI Taxonomy" id="1658519"/>
    <lineage>
        <taxon>Bacteria</taxon>
        <taxon>Bacillati</taxon>
        <taxon>Bacillota</taxon>
        <taxon>Bacilli</taxon>
        <taxon>Bacillales</taxon>
        <taxon>Paenibacillaceae</taxon>
        <taxon>Paenibacillus</taxon>
    </lineage>
</organism>
<reference evidence="3 4" key="1">
    <citation type="submission" date="2021-04" db="EMBL/GenBank/DDBJ databases">
        <title>Draft genome sequence of Paenibacillus cisolokensis, LC2-13A.</title>
        <authorList>
            <person name="Uke A."/>
            <person name="Chhe C."/>
            <person name="Baramee S."/>
            <person name="Kosugi A."/>
        </authorList>
    </citation>
    <scope>NUCLEOTIDE SEQUENCE [LARGE SCALE GENOMIC DNA]</scope>
    <source>
        <strain evidence="3 4">LC2-13A</strain>
    </source>
</reference>
<gene>
    <name evidence="3" type="ORF">PACILC2_14610</name>
</gene>
<accession>A0ABQ4N3V7</accession>
<keyword evidence="4" id="KW-1185">Reference proteome</keyword>
<dbReference type="SUPFAM" id="SSF49384">
    <property type="entry name" value="Carbohydrate-binding domain"/>
    <property type="match status" value="1"/>
</dbReference>
<dbReference type="Gene3D" id="2.60.40.680">
    <property type="match status" value="1"/>
</dbReference>
<name>A0ABQ4N3V7_9BACL</name>
<protein>
    <recommendedName>
        <fullName evidence="2">Cohesin domain-containing protein</fullName>
    </recommendedName>
</protein>
<dbReference type="InterPro" id="IPR002102">
    <property type="entry name" value="Cohesin_dom"/>
</dbReference>
<keyword evidence="1" id="KW-0732">Signal</keyword>
<comment type="caution">
    <text evidence="3">The sequence shown here is derived from an EMBL/GenBank/DDBJ whole genome shotgun (WGS) entry which is preliminary data.</text>
</comment>
<feature type="chain" id="PRO_5047282777" description="Cohesin domain-containing protein" evidence="1">
    <location>
        <begin position="20"/>
        <end position="136"/>
    </location>
</feature>
<evidence type="ECO:0000313" key="3">
    <source>
        <dbReference type="EMBL" id="GIQ62893.1"/>
    </source>
</evidence>
<evidence type="ECO:0000313" key="4">
    <source>
        <dbReference type="Proteomes" id="UP000680304"/>
    </source>
</evidence>
<dbReference type="InterPro" id="IPR008965">
    <property type="entry name" value="CBM2/CBM3_carb-bd_dom_sf"/>
</dbReference>
<feature type="domain" description="Cohesin" evidence="2">
    <location>
        <begin position="30"/>
        <end position="88"/>
    </location>
</feature>
<dbReference type="Pfam" id="PF00963">
    <property type="entry name" value="Cohesin"/>
    <property type="match status" value="1"/>
</dbReference>
<feature type="signal peptide" evidence="1">
    <location>
        <begin position="1"/>
        <end position="19"/>
    </location>
</feature>
<dbReference type="RefSeq" id="WP_213528225.1">
    <property type="nucleotide sequence ID" value="NZ_BOVJ01000047.1"/>
</dbReference>
<sequence length="136" mass="14236">MALILFAGSAFRAAAAAQAAAGEAKPQVRLALSSAQVDVGDTFEAAIWLQGFTGDYSDIQGYEIRIDYDPELLEPVTDGNESALKPKVFAGGASPMTLANRIDTAAGSIHISQVTTKRVICCSPATAKRASFASKR</sequence>